<dbReference type="AlphaFoldDB" id="A0A914Q9W9"/>
<dbReference type="GO" id="GO:0005886">
    <property type="term" value="C:plasma membrane"/>
    <property type="evidence" value="ECO:0007669"/>
    <property type="project" value="TreeGrafter"/>
</dbReference>
<dbReference type="GO" id="GO:0005789">
    <property type="term" value="C:endoplasmic reticulum membrane"/>
    <property type="evidence" value="ECO:0007669"/>
    <property type="project" value="TreeGrafter"/>
</dbReference>
<dbReference type="Proteomes" id="UP000887578">
    <property type="component" value="Unplaced"/>
</dbReference>
<comment type="similarity">
    <text evidence="1">Belongs to the ATP-dependent AMP-binding enzyme family.</text>
</comment>
<dbReference type="GO" id="GO:0004467">
    <property type="term" value="F:long-chain fatty acid-CoA ligase activity"/>
    <property type="evidence" value="ECO:0007669"/>
    <property type="project" value="TreeGrafter"/>
</dbReference>
<dbReference type="PANTHER" id="PTHR43107:SF24">
    <property type="entry name" value="AMP-BINDING DOMAIN-CONTAINING PROTEIN"/>
    <property type="match status" value="1"/>
</dbReference>
<dbReference type="GO" id="GO:0044539">
    <property type="term" value="P:long-chain fatty acid import into cell"/>
    <property type="evidence" value="ECO:0007669"/>
    <property type="project" value="TreeGrafter"/>
</dbReference>
<reference evidence="4" key="1">
    <citation type="submission" date="2022-11" db="UniProtKB">
        <authorList>
            <consortium name="WormBaseParasite"/>
        </authorList>
    </citation>
    <scope>IDENTIFICATION</scope>
</reference>
<name>A0A914Q9W9_9BILA</name>
<keyword evidence="2" id="KW-0436">Ligase</keyword>
<sequence>MHPVRLIKIDESTGEVLRRSDGLCFPCRPGETGAMVSTIRKNNPLLIFEGYLNKSETSKKVICNVFRKGDTAFLTGK</sequence>
<evidence type="ECO:0000313" key="4">
    <source>
        <dbReference type="WBParaSite" id="PDA_v2.g27944.t1"/>
    </source>
</evidence>
<evidence type="ECO:0000256" key="2">
    <source>
        <dbReference type="ARBA" id="ARBA00022598"/>
    </source>
</evidence>
<organism evidence="3 4">
    <name type="scientific">Panagrolaimus davidi</name>
    <dbReference type="NCBI Taxonomy" id="227884"/>
    <lineage>
        <taxon>Eukaryota</taxon>
        <taxon>Metazoa</taxon>
        <taxon>Ecdysozoa</taxon>
        <taxon>Nematoda</taxon>
        <taxon>Chromadorea</taxon>
        <taxon>Rhabditida</taxon>
        <taxon>Tylenchina</taxon>
        <taxon>Panagrolaimomorpha</taxon>
        <taxon>Panagrolaimoidea</taxon>
        <taxon>Panagrolaimidae</taxon>
        <taxon>Panagrolaimus</taxon>
    </lineage>
</organism>
<evidence type="ECO:0000313" key="3">
    <source>
        <dbReference type="Proteomes" id="UP000887578"/>
    </source>
</evidence>
<accession>A0A914Q9W9</accession>
<dbReference type="GO" id="GO:0005324">
    <property type="term" value="F:long-chain fatty acid transmembrane transporter activity"/>
    <property type="evidence" value="ECO:0007669"/>
    <property type="project" value="TreeGrafter"/>
</dbReference>
<evidence type="ECO:0000256" key="1">
    <source>
        <dbReference type="ARBA" id="ARBA00006432"/>
    </source>
</evidence>
<keyword evidence="3" id="KW-1185">Reference proteome</keyword>
<dbReference type="WBParaSite" id="PDA_v2.g27944.t1">
    <property type="protein sequence ID" value="PDA_v2.g27944.t1"/>
    <property type="gene ID" value="PDA_v2.g27944"/>
</dbReference>
<protein>
    <submittedName>
        <fullName evidence="4">Uncharacterized protein</fullName>
    </submittedName>
</protein>
<proteinExistence type="inferred from homology"/>
<dbReference type="PANTHER" id="PTHR43107">
    <property type="entry name" value="LONG-CHAIN FATTY ACID TRANSPORT PROTEIN"/>
    <property type="match status" value="1"/>
</dbReference>